<proteinExistence type="inferred from homology"/>
<feature type="transmembrane region" description="Helical" evidence="8">
    <location>
        <begin position="609"/>
        <end position="633"/>
    </location>
</feature>
<protein>
    <submittedName>
        <fullName evidence="11">ELM2 domain-containing protein</fullName>
    </submittedName>
</protein>
<feature type="transmembrane region" description="Helical" evidence="8">
    <location>
        <begin position="771"/>
        <end position="796"/>
    </location>
</feature>
<feature type="region of interest" description="Disordered" evidence="7">
    <location>
        <begin position="204"/>
        <end position="229"/>
    </location>
</feature>
<evidence type="ECO:0000256" key="1">
    <source>
        <dbReference type="ARBA" id="ARBA00004141"/>
    </source>
</evidence>
<keyword evidence="3 8" id="KW-0812">Transmembrane</keyword>
<feature type="transmembrane region" description="Helical" evidence="8">
    <location>
        <begin position="826"/>
        <end position="849"/>
    </location>
</feature>
<dbReference type="PANTHER" id="PTHR22945">
    <property type="entry name" value="SERPENTINE RECEPTOR, CLASS D DELTA"/>
    <property type="match status" value="1"/>
</dbReference>
<dbReference type="PROSITE" id="PS51156">
    <property type="entry name" value="ELM2"/>
    <property type="match status" value="1"/>
</dbReference>
<dbReference type="CDD" id="cd00637">
    <property type="entry name" value="7tm_classA_rhodopsin-like"/>
    <property type="match status" value="1"/>
</dbReference>
<dbReference type="InterPro" id="IPR019421">
    <property type="entry name" value="7TM_GPCR_serpentine_rcpt_Srd"/>
</dbReference>
<evidence type="ECO:0000256" key="8">
    <source>
        <dbReference type="SAM" id="Phobius"/>
    </source>
</evidence>
<feature type="transmembrane region" description="Helical" evidence="8">
    <location>
        <begin position="855"/>
        <end position="879"/>
    </location>
</feature>
<comment type="subcellular location">
    <subcellularLocation>
        <location evidence="1">Membrane</location>
        <topology evidence="1">Multi-pass membrane protein</topology>
    </subcellularLocation>
</comment>
<dbReference type="InterPro" id="IPR050920">
    <property type="entry name" value="Nematode_rcpt-like_delta"/>
</dbReference>
<dbReference type="Proteomes" id="UP000095282">
    <property type="component" value="Unplaced"/>
</dbReference>
<evidence type="ECO:0000256" key="2">
    <source>
        <dbReference type="ARBA" id="ARBA00009166"/>
    </source>
</evidence>
<feature type="region of interest" description="Disordered" evidence="7">
    <location>
        <begin position="158"/>
        <end position="187"/>
    </location>
</feature>
<evidence type="ECO:0000259" key="9">
    <source>
        <dbReference type="PROSITE" id="PS51156"/>
    </source>
</evidence>
<name>A0A1I7U4L7_9PELO</name>
<dbReference type="STRING" id="1561998.A0A1I7U4L7"/>
<dbReference type="WBParaSite" id="Csp11.Scaffold629.g14793.t3">
    <property type="protein sequence ID" value="Csp11.Scaffold629.g14793.t3"/>
    <property type="gene ID" value="Csp11.Scaffold629.g14793"/>
</dbReference>
<evidence type="ECO:0000256" key="6">
    <source>
        <dbReference type="ARBA" id="ARBA00023242"/>
    </source>
</evidence>
<sequence length="914" mass="104996">MFCTESALRERNRGVFEKETEVYSRKKQRCIQERNRSVFKKETEMRVSQNPSQLYRSPVKIVTVANDPVLVIRSPRHFRAASISDRPYARFAYIDLTRDDLPGGVVHYVRNRGRPVEVIQIDDDSDSDVMIIEPEDQILDENRGDLTINQKADVSDISSTTPYINHDNLHRSRRRRKKTLPIQTTPVSVNSLDDDEIVIIEEDSNTSIQIDQPRPRSKRNSRNEKSAQTDEVTIDLEVVHGVLDRKPRIPLGLGHTPFDYAKNKKKVEEEAKTIKIVKENELESITSRLTDLGIGSAHQVAIPKKMSKEEYLKSLDPPKDEVMWKPSALDKDDITLYWRAVFRQFDGHIPMEFALKNLMDNNYSIPDALETIDTVLKELPQQFKPLSNAQYKVFVGMMTSKKFNREEIHGKAMRQFPSSRSEIPTKMGMFKLSQVPEKTTPPENLCLICQTYRELTGRLRPARDTVFSDEEKKRVEAWVGMEAEKGQRVSRKTFERLHEEMNRLELSDEEKMQLNLEKLPFGEDHFSRRDEIEDKATLAKQYAKQLKPYPLPLFVECRCEKEEPEVLPPMLTTVTREMGEKLKKMTPEIVKWSMELMDKMNVPMVTMEFGVYQAIHTFLSAFGVGINIFLLFLAVTKSPKIMRPCSALITNKSLTDIMSSLANFFVMQRIITDGKSVTIIPTGPCTSFGSTACYAGHMFMGSFLEHNLIWLIACYLFRYYILYVRDPSIKSIIFAAFMVYTPSFIHMAIWIKLFDAEQANSTSMVLTGSTVYWSSLVVYVQLVVTAILVVIAYTWIRNVLINFILSMGATLSKDVKLINKQLVKILTFQVCIPIWIFLGVFFFLAMYTQNAQPDILQYSITISFMLAPVISPFAYIFFVPHYWNFCIGKKYVTPMATSICASSTASMEKKSVAS</sequence>
<dbReference type="SUPFAM" id="SSF81321">
    <property type="entry name" value="Family A G protein-coupled receptor-like"/>
    <property type="match status" value="1"/>
</dbReference>
<organism evidence="10 11">
    <name type="scientific">Caenorhabditis tropicalis</name>
    <dbReference type="NCBI Taxonomy" id="1561998"/>
    <lineage>
        <taxon>Eukaryota</taxon>
        <taxon>Metazoa</taxon>
        <taxon>Ecdysozoa</taxon>
        <taxon>Nematoda</taxon>
        <taxon>Chromadorea</taxon>
        <taxon>Rhabditida</taxon>
        <taxon>Rhabditina</taxon>
        <taxon>Rhabditomorpha</taxon>
        <taxon>Rhabditoidea</taxon>
        <taxon>Rhabditidae</taxon>
        <taxon>Peloderinae</taxon>
        <taxon>Caenorhabditis</taxon>
    </lineage>
</organism>
<dbReference type="AlphaFoldDB" id="A0A1I7U4L7"/>
<evidence type="ECO:0000256" key="4">
    <source>
        <dbReference type="ARBA" id="ARBA00022989"/>
    </source>
</evidence>
<dbReference type="PANTHER" id="PTHR22945:SF9">
    <property type="entry name" value="SERPENTINE RECEPTOR, CLASS D (DELTA)-RELATED"/>
    <property type="match status" value="1"/>
</dbReference>
<evidence type="ECO:0000256" key="5">
    <source>
        <dbReference type="ARBA" id="ARBA00023136"/>
    </source>
</evidence>
<comment type="similarity">
    <text evidence="2">Belongs to the nematode receptor-like protein srd family.</text>
</comment>
<dbReference type="GO" id="GO:0016020">
    <property type="term" value="C:membrane"/>
    <property type="evidence" value="ECO:0007669"/>
    <property type="project" value="UniProtKB-SubCell"/>
</dbReference>
<evidence type="ECO:0000256" key="7">
    <source>
        <dbReference type="SAM" id="MobiDB-lite"/>
    </source>
</evidence>
<feature type="domain" description="ELM2" evidence="9">
    <location>
        <begin position="290"/>
        <end position="376"/>
    </location>
</feature>
<reference evidence="11" key="1">
    <citation type="submission" date="2016-11" db="UniProtKB">
        <authorList>
            <consortium name="WormBaseParasite"/>
        </authorList>
    </citation>
    <scope>IDENTIFICATION</scope>
</reference>
<feature type="transmembrane region" description="Helical" evidence="8">
    <location>
        <begin position="731"/>
        <end position="751"/>
    </location>
</feature>
<keyword evidence="4 8" id="KW-1133">Transmembrane helix</keyword>
<evidence type="ECO:0000313" key="11">
    <source>
        <dbReference type="WBParaSite" id="Csp11.Scaffold629.g14793.t3"/>
    </source>
</evidence>
<keyword evidence="6" id="KW-0539">Nucleus</keyword>
<dbReference type="Pfam" id="PF10317">
    <property type="entry name" value="7TM_GPCR_Srd"/>
    <property type="match status" value="1"/>
</dbReference>
<evidence type="ECO:0000313" key="10">
    <source>
        <dbReference type="Proteomes" id="UP000095282"/>
    </source>
</evidence>
<accession>A0A1I7U4L7</accession>
<keyword evidence="10" id="KW-1185">Reference proteome</keyword>
<evidence type="ECO:0000256" key="3">
    <source>
        <dbReference type="ARBA" id="ARBA00022692"/>
    </source>
</evidence>
<keyword evidence="5 8" id="KW-0472">Membrane</keyword>
<feature type="transmembrane region" description="Helical" evidence="8">
    <location>
        <begin position="708"/>
        <end position="724"/>
    </location>
</feature>
<dbReference type="InterPro" id="IPR000949">
    <property type="entry name" value="ELM2_dom"/>
</dbReference>